<evidence type="ECO:0000256" key="1">
    <source>
        <dbReference type="ARBA" id="ARBA00022801"/>
    </source>
</evidence>
<evidence type="ECO:0000313" key="5">
    <source>
        <dbReference type="EMBL" id="SOD94483.1"/>
    </source>
</evidence>
<feature type="active site" description="Acyl-thioester intermediate" evidence="2">
    <location>
        <position position="246"/>
    </location>
</feature>
<dbReference type="InterPro" id="IPR005754">
    <property type="entry name" value="Sortase"/>
</dbReference>
<dbReference type="InterPro" id="IPR042003">
    <property type="entry name" value="Sortase_E"/>
</dbReference>
<protein>
    <submittedName>
        <fullName evidence="5">Sortase A</fullName>
    </submittedName>
</protein>
<dbReference type="AlphaFoldDB" id="A0A286GG32"/>
<dbReference type="SUPFAM" id="SSF63817">
    <property type="entry name" value="Sortase"/>
    <property type="match status" value="1"/>
</dbReference>
<evidence type="ECO:0000256" key="3">
    <source>
        <dbReference type="SAM" id="MobiDB-lite"/>
    </source>
</evidence>
<evidence type="ECO:0000256" key="2">
    <source>
        <dbReference type="PIRSR" id="PIRSR605754-1"/>
    </source>
</evidence>
<proteinExistence type="predicted"/>
<dbReference type="InterPro" id="IPR023365">
    <property type="entry name" value="Sortase_dom-sf"/>
</dbReference>
<accession>A0A286GG32</accession>
<gene>
    <name evidence="5" type="ORF">SAMN06272739_0849</name>
</gene>
<dbReference type="RefSeq" id="WP_235003153.1">
    <property type="nucleotide sequence ID" value="NZ_OCNK01000001.1"/>
</dbReference>
<keyword evidence="4" id="KW-0472">Membrane</keyword>
<dbReference type="InterPro" id="IPR053465">
    <property type="entry name" value="Sortase_Class_E"/>
</dbReference>
<keyword evidence="1" id="KW-0378">Hydrolase</keyword>
<evidence type="ECO:0000313" key="6">
    <source>
        <dbReference type="Proteomes" id="UP000219482"/>
    </source>
</evidence>
<dbReference type="Proteomes" id="UP000219482">
    <property type="component" value="Unassembled WGS sequence"/>
</dbReference>
<feature type="active site" description="Proton donor/acceptor" evidence="2">
    <location>
        <position position="161"/>
    </location>
</feature>
<dbReference type="Pfam" id="PF04203">
    <property type="entry name" value="Sortase"/>
    <property type="match status" value="1"/>
</dbReference>
<keyword evidence="4" id="KW-0812">Transmembrane</keyword>
<evidence type="ECO:0000256" key="4">
    <source>
        <dbReference type="SAM" id="Phobius"/>
    </source>
</evidence>
<dbReference type="CDD" id="cd05830">
    <property type="entry name" value="Sortase_E"/>
    <property type="match status" value="1"/>
</dbReference>
<keyword evidence="4" id="KW-1133">Transmembrane helix</keyword>
<keyword evidence="6" id="KW-1185">Reference proteome</keyword>
<reference evidence="6" key="1">
    <citation type="submission" date="2017-09" db="EMBL/GenBank/DDBJ databases">
        <authorList>
            <person name="Varghese N."/>
            <person name="Submissions S."/>
        </authorList>
    </citation>
    <scope>NUCLEOTIDE SEQUENCE [LARGE SCALE GENOMIC DNA]</scope>
    <source>
        <strain evidence="6">DSM 44270</strain>
    </source>
</reference>
<dbReference type="Gene3D" id="2.40.260.10">
    <property type="entry name" value="Sortase"/>
    <property type="match status" value="1"/>
</dbReference>
<organism evidence="5 6">
    <name type="scientific">Blastococcus haudaquaticus</name>
    <dbReference type="NCBI Taxonomy" id="1938745"/>
    <lineage>
        <taxon>Bacteria</taxon>
        <taxon>Bacillati</taxon>
        <taxon>Actinomycetota</taxon>
        <taxon>Actinomycetes</taxon>
        <taxon>Geodermatophilales</taxon>
        <taxon>Geodermatophilaceae</taxon>
        <taxon>Blastococcus</taxon>
    </lineage>
</organism>
<feature type="transmembrane region" description="Helical" evidence="4">
    <location>
        <begin position="59"/>
        <end position="78"/>
    </location>
</feature>
<sequence>MSRPDEPSMIADDATRPLFRKLPPLDGPLPHSEKSVAASPDELPNRNVAFVALRTAGELLGSAAVIVLLFLAYQLFVADEIAARQQDALVDRVEAEWEAPTQLETPQEVEALAVLRIPRLGTDYRRAVVQGTNGAALAQGPGHYSDTAMPGEVGNFAVAGHRDGRGSPFQELDELRPGDPVIVETADTWYVYRVLGDSGSGKFTGDASGIPGRQIVSPDAVQVISPTPNQPASAAASGRYLTLTTCHPEYSARQRLIVHAVLDGTGTPKSELPDGPEELREA</sequence>
<dbReference type="GO" id="GO:0016787">
    <property type="term" value="F:hydrolase activity"/>
    <property type="evidence" value="ECO:0007669"/>
    <property type="project" value="UniProtKB-KW"/>
</dbReference>
<feature type="region of interest" description="Disordered" evidence="3">
    <location>
        <begin position="1"/>
        <end position="40"/>
    </location>
</feature>
<dbReference type="NCBIfam" id="NF033747">
    <property type="entry name" value="class_E_sortase"/>
    <property type="match status" value="1"/>
</dbReference>
<dbReference type="EMBL" id="OCNK01000001">
    <property type="protein sequence ID" value="SOD94483.1"/>
    <property type="molecule type" value="Genomic_DNA"/>
</dbReference>
<name>A0A286GG32_9ACTN</name>